<comment type="caution">
    <text evidence="2">The sequence shown here is derived from an EMBL/GenBank/DDBJ whole genome shotgun (WGS) entry which is preliminary data.</text>
</comment>
<accession>A0ABD5SNF4</accession>
<reference evidence="2 3" key="1">
    <citation type="journal article" date="2019" name="Int. J. Syst. Evol. Microbiol.">
        <title>The Global Catalogue of Microorganisms (GCM) 10K type strain sequencing project: providing services to taxonomists for standard genome sequencing and annotation.</title>
        <authorList>
            <consortium name="The Broad Institute Genomics Platform"/>
            <consortium name="The Broad Institute Genome Sequencing Center for Infectious Disease"/>
            <person name="Wu L."/>
            <person name="Ma J."/>
        </authorList>
    </citation>
    <scope>NUCLEOTIDE SEQUENCE [LARGE SCALE GENOMIC DNA]</scope>
    <source>
        <strain evidence="2 3">LMG 29247</strain>
    </source>
</reference>
<dbReference type="Proteomes" id="UP001596383">
    <property type="component" value="Unassembled WGS sequence"/>
</dbReference>
<protein>
    <submittedName>
        <fullName evidence="2">Alpha/beta fold hydrolase</fullName>
    </submittedName>
</protein>
<feature type="domain" description="AB hydrolase-1" evidence="1">
    <location>
        <begin position="29"/>
        <end position="255"/>
    </location>
</feature>
<gene>
    <name evidence="2" type="ORF">ACFQE6_16305</name>
</gene>
<evidence type="ECO:0000313" key="2">
    <source>
        <dbReference type="EMBL" id="MFC6766492.1"/>
    </source>
</evidence>
<name>A0ABD5SNF4_9EURY</name>
<sequence>MTELTGRYADIDGTRVYYETVGDSNDQSVVLVHTAGADGRQWRYVAPALADRGYHVVVPDLPGHGKSYPTEWEPHVRIGQHADAVWALGERLGLEQPAIGGCSIGGDVTLDIAVKHAANLTAAVAMEGAGKTRGAQLSRLSHPHALPGWQDVLDYSVIDSTGSDCPPEYRTELAWQHRGAQEVATNDLQAWADFDILDDLHRAACPVMLVRGDTDYFIQDDMFAETVERLPDCEPIVLDDVGHYPMMERPDEVTELLDDFIGRQ</sequence>
<organism evidence="2 3">
    <name type="scientific">Natrinema soli</name>
    <dbReference type="NCBI Taxonomy" id="1930624"/>
    <lineage>
        <taxon>Archaea</taxon>
        <taxon>Methanobacteriati</taxon>
        <taxon>Methanobacteriota</taxon>
        <taxon>Stenosarchaea group</taxon>
        <taxon>Halobacteria</taxon>
        <taxon>Halobacteriales</taxon>
        <taxon>Natrialbaceae</taxon>
        <taxon>Natrinema</taxon>
    </lineage>
</organism>
<dbReference type="GO" id="GO:0016787">
    <property type="term" value="F:hydrolase activity"/>
    <property type="evidence" value="ECO:0007669"/>
    <property type="project" value="UniProtKB-KW"/>
</dbReference>
<dbReference type="RefSeq" id="WP_273739454.1">
    <property type="nucleotide sequence ID" value="NZ_JAQIVI010000255.1"/>
</dbReference>
<dbReference type="AlphaFoldDB" id="A0ABD5SNF4"/>
<dbReference type="InterPro" id="IPR050228">
    <property type="entry name" value="Carboxylesterase_BioH"/>
</dbReference>
<evidence type="ECO:0000313" key="3">
    <source>
        <dbReference type="Proteomes" id="UP001596383"/>
    </source>
</evidence>
<dbReference type="PRINTS" id="PR00111">
    <property type="entry name" value="ABHYDROLASE"/>
</dbReference>
<evidence type="ECO:0000259" key="1">
    <source>
        <dbReference type="Pfam" id="PF12697"/>
    </source>
</evidence>
<dbReference type="Pfam" id="PF12697">
    <property type="entry name" value="Abhydrolase_6"/>
    <property type="match status" value="1"/>
</dbReference>
<dbReference type="PANTHER" id="PTHR43194:SF2">
    <property type="entry name" value="PEROXISOMAL MEMBRANE PROTEIN LPX1"/>
    <property type="match status" value="1"/>
</dbReference>
<dbReference type="InterPro" id="IPR000073">
    <property type="entry name" value="AB_hydrolase_1"/>
</dbReference>
<proteinExistence type="predicted"/>
<dbReference type="Gene3D" id="3.40.50.1820">
    <property type="entry name" value="alpha/beta hydrolase"/>
    <property type="match status" value="1"/>
</dbReference>
<dbReference type="InterPro" id="IPR029058">
    <property type="entry name" value="AB_hydrolase_fold"/>
</dbReference>
<keyword evidence="3" id="KW-1185">Reference proteome</keyword>
<dbReference type="SUPFAM" id="SSF53474">
    <property type="entry name" value="alpha/beta-Hydrolases"/>
    <property type="match status" value="1"/>
</dbReference>
<keyword evidence="2" id="KW-0378">Hydrolase</keyword>
<dbReference type="PANTHER" id="PTHR43194">
    <property type="entry name" value="HYDROLASE ALPHA/BETA FOLD FAMILY"/>
    <property type="match status" value="1"/>
</dbReference>
<dbReference type="EMBL" id="JBHSWV010000255">
    <property type="protein sequence ID" value="MFC6766492.1"/>
    <property type="molecule type" value="Genomic_DNA"/>
</dbReference>